<dbReference type="InterPro" id="IPR026898">
    <property type="entry name" value="PrsW"/>
</dbReference>
<feature type="transmembrane region" description="Helical" evidence="1">
    <location>
        <begin position="191"/>
        <end position="208"/>
    </location>
</feature>
<dbReference type="OrthoDB" id="9785431at2"/>
<dbReference type="GO" id="GO:0008237">
    <property type="term" value="F:metallopeptidase activity"/>
    <property type="evidence" value="ECO:0007669"/>
    <property type="project" value="UniProtKB-KW"/>
</dbReference>
<feature type="transmembrane region" description="Helical" evidence="1">
    <location>
        <begin position="72"/>
        <end position="93"/>
    </location>
</feature>
<comment type="caution">
    <text evidence="2">The sequence shown here is derived from an EMBL/GenBank/DDBJ whole genome shotgun (WGS) entry which is preliminary data.</text>
</comment>
<dbReference type="GO" id="GO:0006508">
    <property type="term" value="P:proteolysis"/>
    <property type="evidence" value="ECO:0007669"/>
    <property type="project" value="UniProtKB-KW"/>
</dbReference>
<keyword evidence="2" id="KW-0645">Protease</keyword>
<feature type="transmembrane region" description="Helical" evidence="1">
    <location>
        <begin position="39"/>
        <end position="60"/>
    </location>
</feature>
<evidence type="ECO:0000313" key="2">
    <source>
        <dbReference type="EMBL" id="TBW22877.1"/>
    </source>
</evidence>
<keyword evidence="1" id="KW-0472">Membrane</keyword>
<keyword evidence="2" id="KW-0482">Metalloprotease</keyword>
<evidence type="ECO:0000256" key="1">
    <source>
        <dbReference type="SAM" id="Phobius"/>
    </source>
</evidence>
<dbReference type="Pfam" id="PF13367">
    <property type="entry name" value="PrsW-protease"/>
    <property type="match status" value="1"/>
</dbReference>
<keyword evidence="1" id="KW-0812">Transmembrane</keyword>
<keyword evidence="3" id="KW-1185">Reference proteome</keyword>
<reference evidence="2 3" key="1">
    <citation type="submission" date="2019-02" db="EMBL/GenBank/DDBJ databases">
        <title>Arcanobacterium bovis sp. nov., isolated from the milk of a cow with mastitis.</title>
        <authorList>
            <person name="Sammra O."/>
            <person name="Foster G."/>
            <person name="Hassan A."/>
            <person name="Alssahen M."/>
            <person name="Laemmler C."/>
            <person name="Borowiak M."/>
            <person name="Malorny B."/>
            <person name="Abdulmawjood A."/>
        </authorList>
    </citation>
    <scope>NUCLEOTIDE SEQUENCE [LARGE SCALE GENOMIC DNA]</scope>
    <source>
        <strain evidence="2 3">C605018/01/1</strain>
    </source>
</reference>
<dbReference type="AlphaFoldDB" id="A0A4Q9V2S7"/>
<sequence length="383" mass="43007">MKRRRASAYIIAILMTMIGAFGFWAILPELSRPQGVHGVFGAALYAIIPVVAIGFFVWLIDSWEPEPMWMYAAAFAWGAGSSIILAITLNDYAGEYIAHNALIGAGSQSDVKFYLSAYIAPLTEEFSKGLGVILIYKLLRSYFNGPVDGIVYGALVGSGFAFTENILYFVRNYEVIEQVFKVRFLDGPLNHEAWTAAFGFFLGFAVFTKGRIARALWLVPAFASAIAGHWFNNAALSFPGMTYERYVVWSNVPIVIVMTALAIYARWQQKRFVVQGLQDYVDAGWLLSSDIDMILSLARRLSAQHWSEVRMLRRGSPKGRGTETMKDYQNALIELGYFRTTALRIGQVQTAENRERERYLLNEIVRLRTMFLGNEATSETIPG</sequence>
<accession>A0A4Q9V2S7</accession>
<organism evidence="2 3">
    <name type="scientific">Arcanobacterium bovis</name>
    <dbReference type="NCBI Taxonomy" id="2529275"/>
    <lineage>
        <taxon>Bacteria</taxon>
        <taxon>Bacillati</taxon>
        <taxon>Actinomycetota</taxon>
        <taxon>Actinomycetes</taxon>
        <taxon>Actinomycetales</taxon>
        <taxon>Actinomycetaceae</taxon>
        <taxon>Arcanobacterium</taxon>
    </lineage>
</organism>
<feature type="transmembrane region" description="Helical" evidence="1">
    <location>
        <begin position="215"/>
        <end position="231"/>
    </location>
</feature>
<dbReference type="PANTHER" id="PTHR36844:SF1">
    <property type="entry name" value="PROTEASE PRSW"/>
    <property type="match status" value="1"/>
</dbReference>
<feature type="transmembrane region" description="Helical" evidence="1">
    <location>
        <begin position="113"/>
        <end position="138"/>
    </location>
</feature>
<dbReference type="PANTHER" id="PTHR36844">
    <property type="entry name" value="PROTEASE PRSW"/>
    <property type="match status" value="1"/>
</dbReference>
<feature type="transmembrane region" description="Helical" evidence="1">
    <location>
        <begin position="246"/>
        <end position="265"/>
    </location>
</feature>
<keyword evidence="1" id="KW-1133">Transmembrane helix</keyword>
<dbReference type="RefSeq" id="WP_131279965.1">
    <property type="nucleotide sequence ID" value="NZ_JBHSLR010000009.1"/>
</dbReference>
<keyword evidence="2" id="KW-0378">Hydrolase</keyword>
<evidence type="ECO:0000313" key="3">
    <source>
        <dbReference type="Proteomes" id="UP000293036"/>
    </source>
</evidence>
<feature type="transmembrane region" description="Helical" evidence="1">
    <location>
        <begin position="7"/>
        <end position="27"/>
    </location>
</feature>
<dbReference type="Proteomes" id="UP000293036">
    <property type="component" value="Unassembled WGS sequence"/>
</dbReference>
<gene>
    <name evidence="2" type="ORF">EZJ44_02980</name>
</gene>
<dbReference type="EMBL" id="SJDT01000002">
    <property type="protein sequence ID" value="TBW22877.1"/>
    <property type="molecule type" value="Genomic_DNA"/>
</dbReference>
<name>A0A4Q9V2S7_9ACTO</name>
<proteinExistence type="predicted"/>
<feature type="transmembrane region" description="Helical" evidence="1">
    <location>
        <begin position="150"/>
        <end position="171"/>
    </location>
</feature>
<protein>
    <submittedName>
        <fullName evidence="2">PrsW family intramembrane metalloprotease</fullName>
    </submittedName>
</protein>